<dbReference type="RefSeq" id="XP_013903045.1">
    <property type="nucleotide sequence ID" value="XM_014047591.1"/>
</dbReference>
<dbReference type="EC" id="5.99.1.2" evidence="2"/>
<sequence>MRLLPRLPPPVLHSNYSSTGCGYSRPLGGDTAGDYSESSGDAGDGGGGAGATVWNVRQLGRHPETGEQLAVRKGPYGLYVQATGDPSATGASKPPTRNAALPAGATFADVTLESAAAALAGPLPLGPHPEDGEAVKLHSSGRFGPYLQHRTLLASIPKGRLSVHVEFLPGLAS</sequence>
<dbReference type="STRING" id="145388.A0A0D2NG28"/>
<gene>
    <name evidence="2" type="ORF">MNEG_3925</name>
</gene>
<reference evidence="2 3" key="1">
    <citation type="journal article" date="2013" name="BMC Genomics">
        <title>Reconstruction of the lipid metabolism for the microalga Monoraphidium neglectum from its genome sequence reveals characteristics suitable for biofuel production.</title>
        <authorList>
            <person name="Bogen C."/>
            <person name="Al-Dilaimi A."/>
            <person name="Albersmeier A."/>
            <person name="Wichmann J."/>
            <person name="Grundmann M."/>
            <person name="Rupp O."/>
            <person name="Lauersen K.J."/>
            <person name="Blifernez-Klassen O."/>
            <person name="Kalinowski J."/>
            <person name="Goesmann A."/>
            <person name="Mussgnug J.H."/>
            <person name="Kruse O."/>
        </authorList>
    </citation>
    <scope>NUCLEOTIDE SEQUENCE [LARGE SCALE GENOMIC DNA]</scope>
    <source>
        <strain evidence="2 3">SAG 48.87</strain>
    </source>
</reference>
<keyword evidence="2" id="KW-0413">Isomerase</keyword>
<protein>
    <submittedName>
        <fullName evidence="2">DNA topoisomerase I</fullName>
        <ecNumber evidence="2">5.99.1.2</ecNumber>
    </submittedName>
</protein>
<organism evidence="2 3">
    <name type="scientific">Monoraphidium neglectum</name>
    <dbReference type="NCBI Taxonomy" id="145388"/>
    <lineage>
        <taxon>Eukaryota</taxon>
        <taxon>Viridiplantae</taxon>
        <taxon>Chlorophyta</taxon>
        <taxon>core chlorophytes</taxon>
        <taxon>Chlorophyceae</taxon>
        <taxon>CS clade</taxon>
        <taxon>Sphaeropleales</taxon>
        <taxon>Selenastraceae</taxon>
        <taxon>Monoraphidium</taxon>
    </lineage>
</organism>
<feature type="compositionally biased region" description="Low complexity" evidence="1">
    <location>
        <begin position="32"/>
        <end position="41"/>
    </location>
</feature>
<dbReference type="PROSITE" id="PS51257">
    <property type="entry name" value="PROKAR_LIPOPROTEIN"/>
    <property type="match status" value="1"/>
</dbReference>
<proteinExistence type="predicted"/>
<dbReference type="Proteomes" id="UP000054498">
    <property type="component" value="Unassembled WGS sequence"/>
</dbReference>
<accession>A0A0D2NG28</accession>
<dbReference type="AlphaFoldDB" id="A0A0D2NG28"/>
<evidence type="ECO:0000313" key="3">
    <source>
        <dbReference type="Proteomes" id="UP000054498"/>
    </source>
</evidence>
<keyword evidence="3" id="KW-1185">Reference proteome</keyword>
<dbReference type="InterPro" id="IPR025589">
    <property type="entry name" value="Toprim_C_rpt"/>
</dbReference>
<dbReference type="EMBL" id="KK100738">
    <property type="protein sequence ID" value="KIZ04026.1"/>
    <property type="molecule type" value="Genomic_DNA"/>
</dbReference>
<evidence type="ECO:0000313" key="2">
    <source>
        <dbReference type="EMBL" id="KIZ04026.1"/>
    </source>
</evidence>
<dbReference type="GeneID" id="25736803"/>
<evidence type="ECO:0000256" key="1">
    <source>
        <dbReference type="SAM" id="MobiDB-lite"/>
    </source>
</evidence>
<feature type="region of interest" description="Disordered" evidence="1">
    <location>
        <begin position="28"/>
        <end position="49"/>
    </location>
</feature>
<dbReference type="KEGG" id="mng:MNEG_3925"/>
<name>A0A0D2NG28_9CHLO</name>
<dbReference type="GO" id="GO:0016853">
    <property type="term" value="F:isomerase activity"/>
    <property type="evidence" value="ECO:0007669"/>
    <property type="project" value="UniProtKB-KW"/>
</dbReference>
<dbReference type="Pfam" id="PF13368">
    <property type="entry name" value="Toprim_C_rpt"/>
    <property type="match status" value="2"/>
</dbReference>